<sequence length="371" mass="42962">MKNNISTKKILIVTNGFYPENSPRSLRATELAKEFVKQGHSVKVITHHRPGVDAFCNEQSITYKDMGGLTWPEITIKGTGVIKLFWRVALRFSKLLFEYPQIQTIFLLKKALKNESGYDLLVSVAVPYPIHWGVASSRTKKHRIAKVWAADCGDPYMGQRNDTFRPPFYFGWLEKNFCKKADYIVIPFEGAKTAYYPEFLNKIKVIPQGLSFPPITVLPQKNAIITFAYAGNIGSYLPYAIPFLNYLNSLEKDFRFIIYTKEKDIFNSNLNPETLQKCVFYEYKDRSVLLNELSTVDFLLHFPYRVAIQKSLKLIDYFYIKKPILSFTNDTESYATFNAFLNYDFSNQIEHSNVDDYYIENVASNFLNLIN</sequence>
<dbReference type="RefSeq" id="WP_290284778.1">
    <property type="nucleotide sequence ID" value="NZ_JAUFQN010000019.1"/>
</dbReference>
<organism evidence="2 3">
    <name type="scientific">Flavobacterium paronense</name>
    <dbReference type="NCBI Taxonomy" id="1392775"/>
    <lineage>
        <taxon>Bacteria</taxon>
        <taxon>Pseudomonadati</taxon>
        <taxon>Bacteroidota</taxon>
        <taxon>Flavobacteriia</taxon>
        <taxon>Flavobacteriales</taxon>
        <taxon>Flavobacteriaceae</taxon>
        <taxon>Flavobacterium</taxon>
    </lineage>
</organism>
<evidence type="ECO:0000313" key="3">
    <source>
        <dbReference type="Proteomes" id="UP001589576"/>
    </source>
</evidence>
<protein>
    <submittedName>
        <fullName evidence="2">Glycosyltransferase</fullName>
        <ecNumber evidence="2">2.4.-.-</ecNumber>
    </submittedName>
</protein>
<feature type="domain" description="Glycosyltransferase subfamily 4-like N-terminal" evidence="1">
    <location>
        <begin position="28"/>
        <end position="209"/>
    </location>
</feature>
<proteinExistence type="predicted"/>
<dbReference type="InterPro" id="IPR028098">
    <property type="entry name" value="Glyco_trans_4-like_N"/>
</dbReference>
<accession>A0ABV5GAM4</accession>
<dbReference type="GO" id="GO:0016757">
    <property type="term" value="F:glycosyltransferase activity"/>
    <property type="evidence" value="ECO:0007669"/>
    <property type="project" value="UniProtKB-KW"/>
</dbReference>
<evidence type="ECO:0000313" key="2">
    <source>
        <dbReference type="EMBL" id="MFB9088169.1"/>
    </source>
</evidence>
<keyword evidence="3" id="KW-1185">Reference proteome</keyword>
<dbReference type="EMBL" id="JBHMFB010000003">
    <property type="protein sequence ID" value="MFB9088169.1"/>
    <property type="molecule type" value="Genomic_DNA"/>
</dbReference>
<comment type="caution">
    <text evidence="2">The sequence shown here is derived from an EMBL/GenBank/DDBJ whole genome shotgun (WGS) entry which is preliminary data.</text>
</comment>
<keyword evidence="2" id="KW-0328">Glycosyltransferase</keyword>
<dbReference type="EC" id="2.4.-.-" evidence="2"/>
<dbReference type="Pfam" id="PF13439">
    <property type="entry name" value="Glyco_transf_4"/>
    <property type="match status" value="1"/>
</dbReference>
<dbReference type="Gene3D" id="3.40.50.2000">
    <property type="entry name" value="Glycogen Phosphorylase B"/>
    <property type="match status" value="1"/>
</dbReference>
<reference evidence="2 3" key="1">
    <citation type="submission" date="2024-09" db="EMBL/GenBank/DDBJ databases">
        <authorList>
            <person name="Sun Q."/>
            <person name="Mori K."/>
        </authorList>
    </citation>
    <scope>NUCLEOTIDE SEQUENCE [LARGE SCALE GENOMIC DNA]</scope>
    <source>
        <strain evidence="2 3">CECT 8460</strain>
    </source>
</reference>
<dbReference type="SUPFAM" id="SSF53756">
    <property type="entry name" value="UDP-Glycosyltransferase/glycogen phosphorylase"/>
    <property type="match status" value="1"/>
</dbReference>
<gene>
    <name evidence="2" type="ORF">ACFFUU_00985</name>
</gene>
<keyword evidence="2" id="KW-0808">Transferase</keyword>
<name>A0ABV5GAM4_9FLAO</name>
<evidence type="ECO:0000259" key="1">
    <source>
        <dbReference type="Pfam" id="PF13439"/>
    </source>
</evidence>
<dbReference type="Proteomes" id="UP001589576">
    <property type="component" value="Unassembled WGS sequence"/>
</dbReference>